<feature type="domain" description="PAC" evidence="19">
    <location>
        <begin position="832"/>
        <end position="880"/>
    </location>
</feature>
<keyword evidence="7 20" id="KW-0808">Transferase</keyword>
<dbReference type="InterPro" id="IPR001610">
    <property type="entry name" value="PAC"/>
</dbReference>
<dbReference type="Gene3D" id="3.30.450.20">
    <property type="entry name" value="PAS domain"/>
    <property type="match status" value="6"/>
</dbReference>
<evidence type="ECO:0000256" key="12">
    <source>
        <dbReference type="ARBA" id="ARBA00022840"/>
    </source>
</evidence>
<feature type="domain" description="PAS" evidence="18">
    <location>
        <begin position="755"/>
        <end position="808"/>
    </location>
</feature>
<evidence type="ECO:0000256" key="11">
    <source>
        <dbReference type="ARBA" id="ARBA00022777"/>
    </source>
</evidence>
<dbReference type="SUPFAM" id="SSF55874">
    <property type="entry name" value="ATPase domain of HSP90 chaperone/DNA topoisomerase II/histidine kinase"/>
    <property type="match status" value="1"/>
</dbReference>
<dbReference type="OrthoDB" id="290376at2"/>
<name>A0A517MGZ0_9BACT</name>
<dbReference type="PROSITE" id="PS50109">
    <property type="entry name" value="HIS_KIN"/>
    <property type="match status" value="1"/>
</dbReference>
<evidence type="ECO:0000313" key="21">
    <source>
        <dbReference type="Proteomes" id="UP000320672"/>
    </source>
</evidence>
<dbReference type="InterPro" id="IPR013767">
    <property type="entry name" value="PAS_fold"/>
</dbReference>
<dbReference type="GO" id="GO:0005524">
    <property type="term" value="F:ATP binding"/>
    <property type="evidence" value="ECO:0007669"/>
    <property type="project" value="UniProtKB-KW"/>
</dbReference>
<dbReference type="Pfam" id="PF08447">
    <property type="entry name" value="PAS_3"/>
    <property type="match status" value="1"/>
</dbReference>
<organism evidence="20 21">
    <name type="scientific">Roseimaritima multifibrata</name>
    <dbReference type="NCBI Taxonomy" id="1930274"/>
    <lineage>
        <taxon>Bacteria</taxon>
        <taxon>Pseudomonadati</taxon>
        <taxon>Planctomycetota</taxon>
        <taxon>Planctomycetia</taxon>
        <taxon>Pirellulales</taxon>
        <taxon>Pirellulaceae</taxon>
        <taxon>Roseimaritima</taxon>
    </lineage>
</organism>
<dbReference type="RefSeq" id="WP_145352175.1">
    <property type="nucleotide sequence ID" value="NZ_CP036262.1"/>
</dbReference>
<dbReference type="InterPro" id="IPR000700">
    <property type="entry name" value="PAS-assoc_C"/>
</dbReference>
<sequence>MNEQSTNQTTVQRLKVEIRERMGVCPSFFLLAEQSPDIMESLWRQAEVGYLDNPLPSLFKEKLFTYLSRFCSIPYCVARHGAFLLGSGYVAGDPACEPVSVDEMLHLIQRPAPTAEQIDDSFAVLAEIREPLDTWPEPGGELETAFRVCCVPVFRRRGNVARCQAELRRVLGTIRYDQLMALLEFIRTTHFWTETHPDIRFEDDVQQLFSEQLALARWIKSYPTAVTEELQRADEELAELRTVNSELELRVMERTTELRLAQTAARMGTWQWDVEGDRLTWDATQFELFGIAPTSTVTLETFFNLVDPRDRLELKRVVDEVLESGIRYDTEFRIIRPDGVTYWIEGKGDVIRDKDNKPLRMIGVNYDVTDRKASEDELKRRERELRTLAGSVPGLFSYIDRDLRYQYVNRGYENAFRLPADEIVGKTVVELLGTEQFELTRPYIETVLGGEEVTFDSEFDWDDDHHAIQVTYVPNLDAQRCVQGFFCLITDITKLRRAERELTRLAAIVESSHDAIIGQELDGRIQSWNDAAEQIYGYSREEAVGQSITMIVPADRHDEIRTILERIRRGQRVETFETVRVCRDGRHIDVSLTVSPIKEHTGRVIGSSAIARDISTRKEAEVSLRESERMFRALFEQAGGYCMLLRPTDSGIPVIIDINEAACDAHGYSRSEMIGKPVVELDDEEGKGLCRERTQIIMSGKTLSVETNHVRKNGSVFPVEVTAKRVQVAGKPPIIMTTEHDITERKQAEQKLRDREERLRAILNAAVDSIVTIDRQGIIKSINSATERMFGYTQDELIGQNVKILMPQPYRREHDGYLSRYRETGETHIIGVGREVAGQRKDGSTFPVDLAVSEVENLSLFTGIIRDITDRKQAEESLRREHEFSESLTNMARNIVLVLDTGGRIVRFNPYMEELTGWQLDEVQGRDWFDTFLPEHSREKTRSLFRRGIAGERTHGNVSAILTKDGHEREIEWYDTTLTGGKGEVTGLLTTGLDVTERRMLEREILEIAAEEQRRIGQELHDSTQQQLTGLGLVAQNVAESLEQLVHVDEAVGMLERVRELHRRAAKLHTGLDQAAREVNHLARGLVPVELDAQGLMSSLAELVRSVGDVQDVECKFINDRAVDVPDNFCSTHLYRVAQEAVNNALKHSRADRIEVSLSELDDLITLKVLDNGDGIEEKSSHGPGMGLRIMAYRADLIGATLHIGQATGGGTEVVCTISQ</sequence>
<keyword evidence="14" id="KW-0472">Membrane</keyword>
<dbReference type="InterPro" id="IPR003594">
    <property type="entry name" value="HATPase_dom"/>
</dbReference>
<keyword evidence="21" id="KW-1185">Reference proteome</keyword>
<evidence type="ECO:0000256" key="1">
    <source>
        <dbReference type="ARBA" id="ARBA00000085"/>
    </source>
</evidence>
<gene>
    <name evidence="20" type="primary">fixL_5</name>
    <name evidence="20" type="ORF">FF011L_29240</name>
</gene>
<dbReference type="SUPFAM" id="SSF55785">
    <property type="entry name" value="PYP-like sensor domain (PAS domain)"/>
    <property type="match status" value="6"/>
</dbReference>
<dbReference type="SMART" id="SM00387">
    <property type="entry name" value="HATPase_c"/>
    <property type="match status" value="1"/>
</dbReference>
<feature type="domain" description="PAC" evidence="19">
    <location>
        <begin position="703"/>
        <end position="754"/>
    </location>
</feature>
<evidence type="ECO:0000256" key="16">
    <source>
        <dbReference type="ARBA" id="ARBA00070616"/>
    </source>
</evidence>
<evidence type="ECO:0000256" key="14">
    <source>
        <dbReference type="ARBA" id="ARBA00023136"/>
    </source>
</evidence>
<dbReference type="InterPro" id="IPR000014">
    <property type="entry name" value="PAS"/>
</dbReference>
<feature type="domain" description="PAC" evidence="19">
    <location>
        <begin position="954"/>
        <end position="1007"/>
    </location>
</feature>
<evidence type="ECO:0000313" key="20">
    <source>
        <dbReference type="EMBL" id="QDS94146.1"/>
    </source>
</evidence>
<dbReference type="GO" id="GO:0005886">
    <property type="term" value="C:plasma membrane"/>
    <property type="evidence" value="ECO:0007669"/>
    <property type="project" value="UniProtKB-SubCell"/>
</dbReference>
<feature type="domain" description="PAS" evidence="18">
    <location>
        <begin position="501"/>
        <end position="571"/>
    </location>
</feature>
<dbReference type="FunFam" id="2.10.70.100:FF:000001">
    <property type="entry name" value="Sensory transduction histidine kinase"/>
    <property type="match status" value="1"/>
</dbReference>
<dbReference type="GO" id="GO:0004673">
    <property type="term" value="F:protein histidine kinase activity"/>
    <property type="evidence" value="ECO:0007669"/>
    <property type="project" value="UniProtKB-EC"/>
</dbReference>
<feature type="domain" description="PAC" evidence="19">
    <location>
        <begin position="328"/>
        <end position="380"/>
    </location>
</feature>
<dbReference type="EMBL" id="CP036262">
    <property type="protein sequence ID" value="QDS94146.1"/>
    <property type="molecule type" value="Genomic_DNA"/>
</dbReference>
<feature type="domain" description="PAS" evidence="18">
    <location>
        <begin position="627"/>
        <end position="701"/>
    </location>
</feature>
<dbReference type="Pfam" id="PF13426">
    <property type="entry name" value="PAS_9"/>
    <property type="match status" value="1"/>
</dbReference>
<keyword evidence="4" id="KW-1003">Cell membrane</keyword>
<dbReference type="Proteomes" id="UP000320672">
    <property type="component" value="Chromosome"/>
</dbReference>
<keyword evidence="10" id="KW-0547">Nucleotide-binding</keyword>
<comment type="subcellular location">
    <subcellularLocation>
        <location evidence="2">Cell inner membrane</location>
        <topology evidence="2">Multi-pass membrane protein</topology>
    </subcellularLocation>
</comment>
<comment type="function">
    <text evidence="15">Putative oxygen sensor; modulates the activity of FixJ, a transcriptional activator of nitrogen fixation fixK gene. FixL probably acts as a kinase that phosphorylates FixJ.</text>
</comment>
<evidence type="ECO:0000256" key="2">
    <source>
        <dbReference type="ARBA" id="ARBA00004429"/>
    </source>
</evidence>
<keyword evidence="13" id="KW-1133">Transmembrane helix</keyword>
<dbReference type="InterPro" id="IPR013655">
    <property type="entry name" value="PAS_fold_3"/>
</dbReference>
<dbReference type="Pfam" id="PF02518">
    <property type="entry name" value="HATPase_c"/>
    <property type="match status" value="1"/>
</dbReference>
<evidence type="ECO:0000256" key="3">
    <source>
        <dbReference type="ARBA" id="ARBA00012438"/>
    </source>
</evidence>
<dbReference type="GO" id="GO:0006355">
    <property type="term" value="P:regulation of DNA-templated transcription"/>
    <property type="evidence" value="ECO:0007669"/>
    <property type="project" value="InterPro"/>
</dbReference>
<dbReference type="Gene3D" id="2.10.70.100">
    <property type="match status" value="1"/>
</dbReference>
<dbReference type="NCBIfam" id="TIGR00229">
    <property type="entry name" value="sensory_box"/>
    <property type="match status" value="6"/>
</dbReference>
<keyword evidence="11" id="KW-0418">Kinase</keyword>
<accession>A0A517MGZ0</accession>
<evidence type="ECO:0000256" key="8">
    <source>
        <dbReference type="ARBA" id="ARBA00022692"/>
    </source>
</evidence>
<evidence type="ECO:0000259" key="18">
    <source>
        <dbReference type="PROSITE" id="PS50112"/>
    </source>
</evidence>
<dbReference type="Gene3D" id="1.20.1290.10">
    <property type="entry name" value="AhpD-like"/>
    <property type="match status" value="1"/>
</dbReference>
<feature type="domain" description="PAS" evidence="18">
    <location>
        <begin position="381"/>
        <end position="451"/>
    </location>
</feature>
<dbReference type="SMART" id="SM00086">
    <property type="entry name" value="PAC"/>
    <property type="match status" value="5"/>
</dbReference>
<dbReference type="InterPro" id="IPR005467">
    <property type="entry name" value="His_kinase_dom"/>
</dbReference>
<proteinExistence type="predicted"/>
<dbReference type="PANTHER" id="PTHR43304">
    <property type="entry name" value="PHYTOCHROME-LIKE PROTEIN CPH1"/>
    <property type="match status" value="1"/>
</dbReference>
<dbReference type="InterPro" id="IPR029032">
    <property type="entry name" value="AhpD-like"/>
</dbReference>
<evidence type="ECO:0000256" key="13">
    <source>
        <dbReference type="ARBA" id="ARBA00022989"/>
    </source>
</evidence>
<dbReference type="InterPro" id="IPR035965">
    <property type="entry name" value="PAS-like_dom_sf"/>
</dbReference>
<keyword evidence="5" id="KW-0997">Cell inner membrane</keyword>
<dbReference type="EC" id="2.7.13.3" evidence="3"/>
<evidence type="ECO:0000256" key="7">
    <source>
        <dbReference type="ARBA" id="ARBA00022679"/>
    </source>
</evidence>
<reference evidence="20 21" key="1">
    <citation type="submission" date="2019-02" db="EMBL/GenBank/DDBJ databases">
        <title>Deep-cultivation of Planctomycetes and their phenomic and genomic characterization uncovers novel biology.</title>
        <authorList>
            <person name="Wiegand S."/>
            <person name="Jogler M."/>
            <person name="Boedeker C."/>
            <person name="Pinto D."/>
            <person name="Vollmers J."/>
            <person name="Rivas-Marin E."/>
            <person name="Kohn T."/>
            <person name="Peeters S.H."/>
            <person name="Heuer A."/>
            <person name="Rast P."/>
            <person name="Oberbeckmann S."/>
            <person name="Bunk B."/>
            <person name="Jeske O."/>
            <person name="Meyerdierks A."/>
            <person name="Storesund J.E."/>
            <person name="Kallscheuer N."/>
            <person name="Luecker S."/>
            <person name="Lage O.M."/>
            <person name="Pohl T."/>
            <person name="Merkel B.J."/>
            <person name="Hornburger P."/>
            <person name="Mueller R.-W."/>
            <person name="Bruemmer F."/>
            <person name="Labrenz M."/>
            <person name="Spormann A.M."/>
            <person name="Op den Camp H."/>
            <person name="Overmann J."/>
            <person name="Amann R."/>
            <person name="Jetten M.S.M."/>
            <person name="Mascher T."/>
            <person name="Medema M.H."/>
            <person name="Devos D.P."/>
            <person name="Kaster A.-K."/>
            <person name="Ovreas L."/>
            <person name="Rohde M."/>
            <person name="Galperin M.Y."/>
            <person name="Jogler C."/>
        </authorList>
    </citation>
    <scope>NUCLEOTIDE SEQUENCE [LARGE SCALE GENOMIC DNA]</scope>
    <source>
        <strain evidence="20 21">FF011L</strain>
    </source>
</reference>
<dbReference type="InterPro" id="IPR013656">
    <property type="entry name" value="PAS_4"/>
</dbReference>
<dbReference type="Pfam" id="PF00989">
    <property type="entry name" value="PAS"/>
    <property type="match status" value="2"/>
</dbReference>
<dbReference type="PROSITE" id="PS50113">
    <property type="entry name" value="PAC"/>
    <property type="match status" value="5"/>
</dbReference>
<dbReference type="PROSITE" id="PS50112">
    <property type="entry name" value="PAS"/>
    <property type="match status" value="6"/>
</dbReference>
<dbReference type="KEGG" id="rml:FF011L_29240"/>
<keyword evidence="6" id="KW-0597">Phosphoprotein</keyword>
<feature type="domain" description="PAS" evidence="18">
    <location>
        <begin position="880"/>
        <end position="952"/>
    </location>
</feature>
<evidence type="ECO:0000256" key="9">
    <source>
        <dbReference type="ARBA" id="ARBA00022737"/>
    </source>
</evidence>
<evidence type="ECO:0000259" key="17">
    <source>
        <dbReference type="PROSITE" id="PS50109"/>
    </source>
</evidence>
<dbReference type="Gene3D" id="3.30.565.10">
    <property type="entry name" value="Histidine kinase-like ATPase, C-terminal domain"/>
    <property type="match status" value="1"/>
</dbReference>
<dbReference type="CDD" id="cd16917">
    <property type="entry name" value="HATPase_UhpB-NarQ-NarX-like"/>
    <property type="match status" value="1"/>
</dbReference>
<evidence type="ECO:0000256" key="5">
    <source>
        <dbReference type="ARBA" id="ARBA00022519"/>
    </source>
</evidence>
<dbReference type="PANTHER" id="PTHR43304:SF1">
    <property type="entry name" value="PAC DOMAIN-CONTAINING PROTEIN"/>
    <property type="match status" value="1"/>
</dbReference>
<feature type="domain" description="Histidine kinase" evidence="17">
    <location>
        <begin position="1134"/>
        <end position="1220"/>
    </location>
</feature>
<evidence type="ECO:0000256" key="4">
    <source>
        <dbReference type="ARBA" id="ARBA00022475"/>
    </source>
</evidence>
<comment type="catalytic activity">
    <reaction evidence="1">
        <text>ATP + protein L-histidine = ADP + protein N-phospho-L-histidine.</text>
        <dbReference type="EC" id="2.7.13.3"/>
    </reaction>
</comment>
<evidence type="ECO:0000256" key="6">
    <source>
        <dbReference type="ARBA" id="ARBA00022553"/>
    </source>
</evidence>
<dbReference type="SMART" id="SM00091">
    <property type="entry name" value="PAS"/>
    <property type="match status" value="6"/>
</dbReference>
<keyword evidence="12" id="KW-0067">ATP-binding</keyword>
<dbReference type="Pfam" id="PF08448">
    <property type="entry name" value="PAS_4"/>
    <property type="match status" value="2"/>
</dbReference>
<dbReference type="SUPFAM" id="SSF69118">
    <property type="entry name" value="AhpD-like"/>
    <property type="match status" value="1"/>
</dbReference>
<dbReference type="InterPro" id="IPR036890">
    <property type="entry name" value="HATPase_C_sf"/>
</dbReference>
<feature type="domain" description="PAS" evidence="18">
    <location>
        <begin position="254"/>
        <end position="325"/>
    </location>
</feature>
<evidence type="ECO:0000256" key="10">
    <source>
        <dbReference type="ARBA" id="ARBA00022741"/>
    </source>
</evidence>
<keyword evidence="9" id="KW-0677">Repeat</keyword>
<evidence type="ECO:0000259" key="19">
    <source>
        <dbReference type="PROSITE" id="PS50113"/>
    </source>
</evidence>
<dbReference type="FunFam" id="3.30.450.20:FF:000060">
    <property type="entry name" value="Sensor protein FixL"/>
    <property type="match status" value="1"/>
</dbReference>
<protein>
    <recommendedName>
        <fullName evidence="16">Sensor protein FixL</fullName>
        <ecNumber evidence="3">2.7.13.3</ecNumber>
    </recommendedName>
</protein>
<keyword evidence="8" id="KW-0812">Transmembrane</keyword>
<dbReference type="CDD" id="cd00130">
    <property type="entry name" value="PAS"/>
    <property type="match status" value="6"/>
</dbReference>
<dbReference type="AlphaFoldDB" id="A0A517MGZ0"/>
<dbReference type="InterPro" id="IPR052162">
    <property type="entry name" value="Sensor_kinase/Photoreceptor"/>
</dbReference>
<feature type="domain" description="PAC" evidence="19">
    <location>
        <begin position="574"/>
        <end position="626"/>
    </location>
</feature>
<evidence type="ECO:0000256" key="15">
    <source>
        <dbReference type="ARBA" id="ARBA00059827"/>
    </source>
</evidence>